<dbReference type="EMBL" id="SWKV01000111">
    <property type="protein sequence ID" value="KAF3032083.1"/>
    <property type="molecule type" value="Genomic_DNA"/>
</dbReference>
<feature type="compositionally biased region" description="Polar residues" evidence="1">
    <location>
        <begin position="456"/>
        <end position="467"/>
    </location>
</feature>
<dbReference type="InterPro" id="IPR001810">
    <property type="entry name" value="F-box_dom"/>
</dbReference>
<evidence type="ECO:0000256" key="2">
    <source>
        <dbReference type="SAM" id="Phobius"/>
    </source>
</evidence>
<dbReference type="InterPro" id="IPR036047">
    <property type="entry name" value="F-box-like_dom_sf"/>
</dbReference>
<accession>A0A9P5BVZ2</accession>
<evidence type="ECO:0000313" key="5">
    <source>
        <dbReference type="Proteomes" id="UP000758155"/>
    </source>
</evidence>
<name>A0A9P5BVZ2_9PLEO</name>
<dbReference type="AlphaFoldDB" id="A0A9P5BVZ2"/>
<dbReference type="CDD" id="cd09917">
    <property type="entry name" value="F-box_SF"/>
    <property type="match status" value="1"/>
</dbReference>
<evidence type="ECO:0000259" key="3">
    <source>
        <dbReference type="Pfam" id="PF00646"/>
    </source>
</evidence>
<evidence type="ECO:0000313" key="4">
    <source>
        <dbReference type="EMBL" id="KAF3032083.1"/>
    </source>
</evidence>
<organism evidence="4 5">
    <name type="scientific">Didymella heteroderae</name>
    <dbReference type="NCBI Taxonomy" id="1769908"/>
    <lineage>
        <taxon>Eukaryota</taxon>
        <taxon>Fungi</taxon>
        <taxon>Dikarya</taxon>
        <taxon>Ascomycota</taxon>
        <taxon>Pezizomycotina</taxon>
        <taxon>Dothideomycetes</taxon>
        <taxon>Pleosporomycetidae</taxon>
        <taxon>Pleosporales</taxon>
        <taxon>Pleosporineae</taxon>
        <taxon>Didymellaceae</taxon>
        <taxon>Didymella</taxon>
    </lineage>
</organism>
<evidence type="ECO:0000256" key="1">
    <source>
        <dbReference type="SAM" id="MobiDB-lite"/>
    </source>
</evidence>
<sequence length="560" mass="63159">MTELLDLCYDVLIRILEETDPSDLAACAQTSVGFNEFLKKNTRLYKAHYLKTFDDPRRRPEDPEPDWVAELKKAVRCQKILESGSNDVKRDEFEFVTTTALSLVATASTDQLGVSYNQQVLANLFESITQNRDAFMSRSSLYTRAGTINQKPAKDEEGRQLSAKLQCLFGITSTTGGRRSLQTHPYARSIVYDLRNYTDKNEWGPFRDDGSMRVDWEMLESIMIVLGYSSNLCCRRFLSRFRPPWTNPFEGVIPDRASILPPYPASLPNEIDVPLSLKDPYNVTGVWSRIVCFLDYNDLYHFNFSEEAMRWPSDQPRDPTVTEEAIRHIMMDIKVTSVEPAGPFDNPKLPVVSFAGKSRSVEASWDPNANSGIRGSVRLTPEGEVRWQTISVFHGGDERWRSDGIQVGGVRAQRGVIGTWFDKDFDPHGPAGPTAFWKISDNNLLDEDEDDELSPSFGNPQRRQSLEAQLERREDSHLIPTVLLTDPHGTATRPEPPPPDLVPASPHILLSKMKRNIVIFLIILILFILIALIAYLIYYLQTRMAVGGTASSGSDMTSVA</sequence>
<proteinExistence type="predicted"/>
<protein>
    <recommendedName>
        <fullName evidence="3">F-box domain-containing protein</fullName>
    </recommendedName>
</protein>
<dbReference type="OrthoDB" id="3226064at2759"/>
<reference evidence="4" key="1">
    <citation type="submission" date="2019-04" db="EMBL/GenBank/DDBJ databases">
        <title>Sequencing of skin fungus with MAO and IRED activity.</title>
        <authorList>
            <person name="Marsaioli A.J."/>
            <person name="Bonatto J.M.C."/>
            <person name="Reis Junior O."/>
        </authorList>
    </citation>
    <scope>NUCLEOTIDE SEQUENCE</scope>
    <source>
        <strain evidence="4">28M1</strain>
    </source>
</reference>
<feature type="transmembrane region" description="Helical" evidence="2">
    <location>
        <begin position="517"/>
        <end position="538"/>
    </location>
</feature>
<feature type="region of interest" description="Disordered" evidence="1">
    <location>
        <begin position="448"/>
        <end position="469"/>
    </location>
</feature>
<keyword evidence="2" id="KW-0472">Membrane</keyword>
<dbReference type="Proteomes" id="UP000758155">
    <property type="component" value="Unassembled WGS sequence"/>
</dbReference>
<gene>
    <name evidence="4" type="ORF">E8E12_002331</name>
</gene>
<keyword evidence="2" id="KW-1133">Transmembrane helix</keyword>
<keyword evidence="2" id="KW-0812">Transmembrane</keyword>
<keyword evidence="5" id="KW-1185">Reference proteome</keyword>
<comment type="caution">
    <text evidence="4">The sequence shown here is derived from an EMBL/GenBank/DDBJ whole genome shotgun (WGS) entry which is preliminary data.</text>
</comment>
<dbReference type="SUPFAM" id="SSF81383">
    <property type="entry name" value="F-box domain"/>
    <property type="match status" value="1"/>
</dbReference>
<dbReference type="Pfam" id="PF00646">
    <property type="entry name" value="F-box"/>
    <property type="match status" value="1"/>
</dbReference>
<feature type="domain" description="F-box" evidence="3">
    <location>
        <begin position="4"/>
        <end position="41"/>
    </location>
</feature>